<protein>
    <submittedName>
        <fullName evidence="2">Uncharacterized protein</fullName>
    </submittedName>
</protein>
<evidence type="ECO:0000256" key="1">
    <source>
        <dbReference type="SAM" id="Phobius"/>
    </source>
</evidence>
<feature type="transmembrane region" description="Helical" evidence="1">
    <location>
        <begin position="212"/>
        <end position="229"/>
    </location>
</feature>
<dbReference type="Proteomes" id="UP000034190">
    <property type="component" value="Unassembled WGS sequence"/>
</dbReference>
<keyword evidence="1" id="KW-0812">Transmembrane</keyword>
<feature type="transmembrane region" description="Helical" evidence="1">
    <location>
        <begin position="235"/>
        <end position="254"/>
    </location>
</feature>
<proteinExistence type="predicted"/>
<evidence type="ECO:0000313" key="3">
    <source>
        <dbReference type="Proteomes" id="UP000034190"/>
    </source>
</evidence>
<reference evidence="2 3" key="1">
    <citation type="journal article" date="2015" name="Nature">
        <title>rRNA introns, odd ribosomes, and small enigmatic genomes across a large radiation of phyla.</title>
        <authorList>
            <person name="Brown C.T."/>
            <person name="Hug L.A."/>
            <person name="Thomas B.C."/>
            <person name="Sharon I."/>
            <person name="Castelle C.J."/>
            <person name="Singh A."/>
            <person name="Wilkins M.J."/>
            <person name="Williams K.H."/>
            <person name="Banfield J.F."/>
        </authorList>
    </citation>
    <scope>NUCLEOTIDE SEQUENCE [LARGE SCALE GENOMIC DNA]</scope>
</reference>
<keyword evidence="1" id="KW-1133">Transmembrane helix</keyword>
<keyword evidence="1" id="KW-0472">Membrane</keyword>
<sequence length="289" mass="34208">MDNIKISSQMIASIYNKEENDEDIFELTDKPGLQIIRKYKQGTAPAKDNRRMFIILYIKDNRFVSGGINMVKAKEEDGSGYEMIFDDEKADRSFLRQKYANFFFDDDEMAVFDSSSQKIIFRNNKYSVNEFVSVLVKNHLSDMFRLNRIMIFLKNYFILEPLFWLADANYKDDNIRINFLLQKNITGYKESGAKIEMPKEPFFKYFDIYKNALMFFIIIILNPLLWLSVSLDASYFNIANPFLLFTAFLFFAILEKISRYLFLNIKEKKDSFVYKIAQTTLNMRSKLKV</sequence>
<gene>
    <name evidence="2" type="ORF">UU43_C0008G0001</name>
</gene>
<evidence type="ECO:0000313" key="2">
    <source>
        <dbReference type="EMBL" id="KKR91350.1"/>
    </source>
</evidence>
<comment type="caution">
    <text evidence="2">The sequence shown here is derived from an EMBL/GenBank/DDBJ whole genome shotgun (WGS) entry which is preliminary data.</text>
</comment>
<name>A0A0G0X3U7_9BACT</name>
<dbReference type="AlphaFoldDB" id="A0A0G0X3U7"/>
<accession>A0A0G0X3U7</accession>
<dbReference type="EMBL" id="LCAP01000008">
    <property type="protein sequence ID" value="KKR91350.1"/>
    <property type="molecule type" value="Genomic_DNA"/>
</dbReference>
<organism evidence="2 3">
    <name type="scientific">Candidatus Falkowbacteria bacterium GW2011_GWA2_41_14</name>
    <dbReference type="NCBI Taxonomy" id="1618635"/>
    <lineage>
        <taxon>Bacteria</taxon>
        <taxon>Candidatus Falkowiibacteriota</taxon>
    </lineage>
</organism>